<dbReference type="RefSeq" id="WP_177143016.1">
    <property type="nucleotide sequence ID" value="NZ_JACAPU010000001.1"/>
</dbReference>
<evidence type="ECO:0000313" key="1">
    <source>
        <dbReference type="EMBL" id="NWB44933.1"/>
    </source>
</evidence>
<name>A0A7Y7W9K6_9PSED</name>
<proteinExistence type="predicted"/>
<dbReference type="Proteomes" id="UP000582981">
    <property type="component" value="Unassembled WGS sequence"/>
</dbReference>
<sequence>MDKLIPDPPSRAARARITAILKKANADLLQVLNSQRHEPPLLAALKETAARPGSVNDGRHLSLFNVQEGITAEQALIHVSLMLRCAEEVSDEITEYGSGVERGLIWSMIHSVEMARAVVDALLAGSQPQPTHTT</sequence>
<accession>A0A7Y7W9K6</accession>
<dbReference type="EMBL" id="JACAPU010000001">
    <property type="protein sequence ID" value="NWB44933.1"/>
    <property type="molecule type" value="Genomic_DNA"/>
</dbReference>
<gene>
    <name evidence="1" type="ORF">HX829_00370</name>
</gene>
<dbReference type="AlphaFoldDB" id="A0A7Y7W9K6"/>
<evidence type="ECO:0000313" key="2">
    <source>
        <dbReference type="Proteomes" id="UP000582981"/>
    </source>
</evidence>
<comment type="caution">
    <text evidence="1">The sequence shown here is derived from an EMBL/GenBank/DDBJ whole genome shotgun (WGS) entry which is preliminary data.</text>
</comment>
<evidence type="ECO:0008006" key="3">
    <source>
        <dbReference type="Google" id="ProtNLM"/>
    </source>
</evidence>
<organism evidence="1 2">
    <name type="scientific">Pseudomonas gingeri</name>
    <dbReference type="NCBI Taxonomy" id="117681"/>
    <lineage>
        <taxon>Bacteria</taxon>
        <taxon>Pseudomonadati</taxon>
        <taxon>Pseudomonadota</taxon>
        <taxon>Gammaproteobacteria</taxon>
        <taxon>Pseudomonadales</taxon>
        <taxon>Pseudomonadaceae</taxon>
        <taxon>Pseudomonas</taxon>
    </lineage>
</organism>
<protein>
    <recommendedName>
        <fullName evidence="3">DUF3077 domain-containing protein</fullName>
    </recommendedName>
</protein>
<reference evidence="1 2" key="1">
    <citation type="submission" date="2020-04" db="EMBL/GenBank/DDBJ databases">
        <title>Molecular characterization of pseudomonads from Agaricus bisporus reveal novel blotch 2 pathogens in Western Europe.</title>
        <authorList>
            <person name="Taparia T."/>
            <person name="Krijger M."/>
            <person name="Haynes E."/>
            <person name="Elpinstone J.G."/>
            <person name="Noble R."/>
            <person name="Van Der Wolf J."/>
        </authorList>
    </citation>
    <scope>NUCLEOTIDE SEQUENCE [LARGE SCALE GENOMIC DNA]</scope>
    <source>
        <strain evidence="1 2">F1001</strain>
    </source>
</reference>